<organism evidence="2 3">
    <name type="scientific">Algoriphagus boritolerans DSM 17298 = JCM 18970</name>
    <dbReference type="NCBI Taxonomy" id="1120964"/>
    <lineage>
        <taxon>Bacteria</taxon>
        <taxon>Pseudomonadati</taxon>
        <taxon>Bacteroidota</taxon>
        <taxon>Cytophagia</taxon>
        <taxon>Cytophagales</taxon>
        <taxon>Cyclobacteriaceae</taxon>
        <taxon>Algoriphagus</taxon>
    </lineage>
</organism>
<dbReference type="Proteomes" id="UP000236736">
    <property type="component" value="Unassembled WGS sequence"/>
</dbReference>
<proteinExistence type="predicted"/>
<keyword evidence="3" id="KW-1185">Reference proteome</keyword>
<gene>
    <name evidence="2" type="ORF">SAMN03080598_01634</name>
</gene>
<accession>A0A1H5VCN2</accession>
<keyword evidence="1" id="KW-1133">Transmembrane helix</keyword>
<reference evidence="3" key="1">
    <citation type="submission" date="2016-10" db="EMBL/GenBank/DDBJ databases">
        <authorList>
            <person name="Varghese N."/>
            <person name="Submissions S."/>
        </authorList>
    </citation>
    <scope>NUCLEOTIDE SEQUENCE [LARGE SCALE GENOMIC DNA]</scope>
    <source>
        <strain evidence="3">DSM 17298</strain>
    </source>
</reference>
<keyword evidence="1" id="KW-0472">Membrane</keyword>
<dbReference type="EMBL" id="FNVR01000006">
    <property type="protein sequence ID" value="SEF84588.1"/>
    <property type="molecule type" value="Genomic_DNA"/>
</dbReference>
<sequence>MPCRTQNHLKYRVLKYIHFIGTAFILFYFSTLYSYAQKACVDESLFREGLLDLV</sequence>
<evidence type="ECO:0000313" key="3">
    <source>
        <dbReference type="Proteomes" id="UP000236736"/>
    </source>
</evidence>
<protein>
    <submittedName>
        <fullName evidence="2">Uncharacterized protein</fullName>
    </submittedName>
</protein>
<evidence type="ECO:0000256" key="1">
    <source>
        <dbReference type="SAM" id="Phobius"/>
    </source>
</evidence>
<keyword evidence="1" id="KW-0812">Transmembrane</keyword>
<feature type="transmembrane region" description="Helical" evidence="1">
    <location>
        <begin position="16"/>
        <end position="36"/>
    </location>
</feature>
<name>A0A1H5VCN2_9BACT</name>
<dbReference type="AlphaFoldDB" id="A0A1H5VCN2"/>
<evidence type="ECO:0000313" key="2">
    <source>
        <dbReference type="EMBL" id="SEF84588.1"/>
    </source>
</evidence>